<protein>
    <submittedName>
        <fullName evidence="2">Uncharacterized protein</fullName>
    </submittedName>
</protein>
<dbReference type="OrthoDB" id="3541690at2"/>
<evidence type="ECO:0000256" key="1">
    <source>
        <dbReference type="SAM" id="MobiDB-lite"/>
    </source>
</evidence>
<dbReference type="AlphaFoldDB" id="A0A344L200"/>
<accession>A0A344L200</accession>
<evidence type="ECO:0000313" key="3">
    <source>
        <dbReference type="Proteomes" id="UP000250434"/>
    </source>
</evidence>
<sequence length="294" mass="32357">MLNAMDLDSIAAELYSGPREEFTGRRNELAARARKAGDRDLAARIKELRKPTSSAWLANRLAAAHPDELGELTELGESLRQAHRELASDDIRELSHRRREQINQLLGLAREVARAEGVSMSETITREIESTLEAAVAGEEAAEQLAAGRLSAALTPDMTDMWLMAASPSAAPARQAKPEKPKAEKKKKPEPVRDELAAKRAEAERRRREERRQAEERAKRTAADRDAAAQELSELESEAEDLGKRVENLETELAKLKQKHREVRKAVAAAEKTLEKAKGAAGAAERALSSLPGQ</sequence>
<keyword evidence="3" id="KW-1185">Reference proteome</keyword>
<reference evidence="2 3" key="1">
    <citation type="submission" date="2016-04" db="EMBL/GenBank/DDBJ databases">
        <title>Complete genome sequence and analysis of deep-sea sediment isolate, Amycolatopsis sp. WP1.</title>
        <authorList>
            <person name="Wang H."/>
            <person name="Chen S."/>
            <person name="Wu Q."/>
        </authorList>
    </citation>
    <scope>NUCLEOTIDE SEQUENCE [LARGE SCALE GENOMIC DNA]</scope>
    <source>
        <strain evidence="2 3">WP1</strain>
    </source>
</reference>
<dbReference type="EMBL" id="CP015163">
    <property type="protein sequence ID" value="AXB42074.1"/>
    <property type="molecule type" value="Genomic_DNA"/>
</dbReference>
<organism evidence="2 3">
    <name type="scientific">Amycolatopsis albispora</name>
    <dbReference type="NCBI Taxonomy" id="1804986"/>
    <lineage>
        <taxon>Bacteria</taxon>
        <taxon>Bacillati</taxon>
        <taxon>Actinomycetota</taxon>
        <taxon>Actinomycetes</taxon>
        <taxon>Pseudonocardiales</taxon>
        <taxon>Pseudonocardiaceae</taxon>
        <taxon>Amycolatopsis</taxon>
    </lineage>
</organism>
<feature type="compositionally biased region" description="Basic and acidic residues" evidence="1">
    <location>
        <begin position="176"/>
        <end position="228"/>
    </location>
</feature>
<dbReference type="Proteomes" id="UP000250434">
    <property type="component" value="Chromosome"/>
</dbReference>
<evidence type="ECO:0000313" key="2">
    <source>
        <dbReference type="EMBL" id="AXB42074.1"/>
    </source>
</evidence>
<dbReference type="KEGG" id="aab:A4R43_05640"/>
<feature type="region of interest" description="Disordered" evidence="1">
    <location>
        <begin position="168"/>
        <end position="241"/>
    </location>
</feature>
<name>A0A344L200_9PSEU</name>
<proteinExistence type="predicted"/>
<gene>
    <name evidence="2" type="ORF">A4R43_05640</name>
</gene>